<dbReference type="Proteomes" id="UP001596215">
    <property type="component" value="Unassembled WGS sequence"/>
</dbReference>
<keyword evidence="1" id="KW-0902">Two-component regulatory system</keyword>
<comment type="caution">
    <text evidence="5">The sequence shown here is derived from an EMBL/GenBank/DDBJ whole genome shotgun (WGS) entry which is preliminary data.</text>
</comment>
<dbReference type="Gene3D" id="2.40.50.1020">
    <property type="entry name" value="LytTr DNA-binding domain"/>
    <property type="match status" value="1"/>
</dbReference>
<accession>A0ABW1VSH6</accession>
<evidence type="ECO:0000256" key="1">
    <source>
        <dbReference type="ARBA" id="ARBA00023012"/>
    </source>
</evidence>
<proteinExistence type="predicted"/>
<keyword evidence="2" id="KW-0597">Phosphoprotein</keyword>
<name>A0ABW1VSH6_9GAMM</name>
<evidence type="ECO:0000313" key="5">
    <source>
        <dbReference type="EMBL" id="MFC6362748.1"/>
    </source>
</evidence>
<dbReference type="Pfam" id="PF00072">
    <property type="entry name" value="Response_reg"/>
    <property type="match status" value="1"/>
</dbReference>
<dbReference type="EMBL" id="JBHSUC010000014">
    <property type="protein sequence ID" value="MFC6362748.1"/>
    <property type="molecule type" value="Genomic_DNA"/>
</dbReference>
<reference evidence="6" key="1">
    <citation type="journal article" date="2019" name="Int. J. Syst. Evol. Microbiol.">
        <title>The Global Catalogue of Microorganisms (GCM) 10K type strain sequencing project: providing services to taxonomists for standard genome sequencing and annotation.</title>
        <authorList>
            <consortium name="The Broad Institute Genomics Platform"/>
            <consortium name="The Broad Institute Genome Sequencing Center for Infectious Disease"/>
            <person name="Wu L."/>
            <person name="Ma J."/>
        </authorList>
    </citation>
    <scope>NUCLEOTIDE SEQUENCE [LARGE SCALE GENOMIC DNA]</scope>
    <source>
        <strain evidence="6">CGMCC 4.1530</strain>
    </source>
</reference>
<dbReference type="PROSITE" id="PS50110">
    <property type="entry name" value="RESPONSE_REGULATORY"/>
    <property type="match status" value="1"/>
</dbReference>
<sequence length="238" mass="26737">MKVLIVDDEPLARENLRLLLQQHSDIDIAGEAANAIEGMAAINRLRPQVVFLDIQMPRITGLEMAGMLDPQHRPHIVFLTAFDEYALQAFDEAAFDYLLKPVEPARLTKCLMRLRQASDPQDLARLPGLQSALKYIPCNGQNRIYLLAMEDVACVSSRIGGVLVTSREGKQGVTGLTLRTLEQRTALLRCHRQHLINMDQLQEIRMGENGQGELKMKGGQTVPVSRRYLKRLKETLGL</sequence>
<dbReference type="PANTHER" id="PTHR37299:SF1">
    <property type="entry name" value="STAGE 0 SPORULATION PROTEIN A HOMOLOG"/>
    <property type="match status" value="1"/>
</dbReference>
<dbReference type="SUPFAM" id="SSF52172">
    <property type="entry name" value="CheY-like"/>
    <property type="match status" value="1"/>
</dbReference>
<evidence type="ECO:0000259" key="4">
    <source>
        <dbReference type="PROSITE" id="PS50930"/>
    </source>
</evidence>
<dbReference type="PROSITE" id="PS50930">
    <property type="entry name" value="HTH_LYTTR"/>
    <property type="match status" value="1"/>
</dbReference>
<dbReference type="CDD" id="cd17532">
    <property type="entry name" value="REC_LytTR_AlgR-like"/>
    <property type="match status" value="1"/>
</dbReference>
<dbReference type="InterPro" id="IPR011006">
    <property type="entry name" value="CheY-like_superfamily"/>
</dbReference>
<dbReference type="Gene3D" id="3.40.50.2300">
    <property type="match status" value="1"/>
</dbReference>
<evidence type="ECO:0000259" key="3">
    <source>
        <dbReference type="PROSITE" id="PS50110"/>
    </source>
</evidence>
<dbReference type="InterPro" id="IPR046947">
    <property type="entry name" value="LytR-like"/>
</dbReference>
<keyword evidence="6" id="KW-1185">Reference proteome</keyword>
<dbReference type="InterPro" id="IPR007492">
    <property type="entry name" value="LytTR_DNA-bd_dom"/>
</dbReference>
<dbReference type="NCBIfam" id="NF008677">
    <property type="entry name" value="PRK11697.1"/>
    <property type="match status" value="1"/>
</dbReference>
<gene>
    <name evidence="5" type="primary">btsR</name>
    <name evidence="5" type="synonym">yehT</name>
    <name evidence="5" type="ORF">ACFP73_11680</name>
</gene>
<protein>
    <submittedName>
        <fullName evidence="5">Two-component system response regulator BtsR</fullName>
    </submittedName>
</protein>
<dbReference type="SMART" id="SM00448">
    <property type="entry name" value="REC"/>
    <property type="match status" value="1"/>
</dbReference>
<dbReference type="SMART" id="SM00850">
    <property type="entry name" value="LytTR"/>
    <property type="match status" value="1"/>
</dbReference>
<organism evidence="5 6">
    <name type="scientific">Tatumella punctata</name>
    <dbReference type="NCBI Taxonomy" id="399969"/>
    <lineage>
        <taxon>Bacteria</taxon>
        <taxon>Pseudomonadati</taxon>
        <taxon>Pseudomonadota</taxon>
        <taxon>Gammaproteobacteria</taxon>
        <taxon>Enterobacterales</taxon>
        <taxon>Erwiniaceae</taxon>
        <taxon>Tatumella</taxon>
    </lineage>
</organism>
<dbReference type="RefSeq" id="WP_212708636.1">
    <property type="nucleotide sequence ID" value="NZ_BAAAFW010000014.1"/>
</dbReference>
<dbReference type="Pfam" id="PF04397">
    <property type="entry name" value="LytTR"/>
    <property type="match status" value="1"/>
</dbReference>
<dbReference type="InterPro" id="IPR001789">
    <property type="entry name" value="Sig_transdc_resp-reg_receiver"/>
</dbReference>
<feature type="modified residue" description="4-aspartylphosphate" evidence="2">
    <location>
        <position position="53"/>
    </location>
</feature>
<evidence type="ECO:0000313" key="6">
    <source>
        <dbReference type="Proteomes" id="UP001596215"/>
    </source>
</evidence>
<evidence type="ECO:0000256" key="2">
    <source>
        <dbReference type="PROSITE-ProRule" id="PRU00169"/>
    </source>
</evidence>
<feature type="domain" description="HTH LytTR-type" evidence="4">
    <location>
        <begin position="136"/>
        <end position="238"/>
    </location>
</feature>
<feature type="domain" description="Response regulatory" evidence="3">
    <location>
        <begin position="2"/>
        <end position="115"/>
    </location>
</feature>
<dbReference type="PANTHER" id="PTHR37299">
    <property type="entry name" value="TRANSCRIPTIONAL REGULATOR-RELATED"/>
    <property type="match status" value="1"/>
</dbReference>